<dbReference type="InterPro" id="IPR032675">
    <property type="entry name" value="LRR_dom_sf"/>
</dbReference>
<gene>
    <name evidence="5" type="ORF">OFUS_LOCUS8089</name>
</gene>
<feature type="region of interest" description="Disordered" evidence="4">
    <location>
        <begin position="310"/>
        <end position="332"/>
    </location>
</feature>
<reference evidence="5" key="1">
    <citation type="submission" date="2022-03" db="EMBL/GenBank/DDBJ databases">
        <authorList>
            <person name="Martin C."/>
        </authorList>
    </citation>
    <scope>NUCLEOTIDE SEQUENCE</scope>
</reference>
<evidence type="ECO:0000313" key="5">
    <source>
        <dbReference type="EMBL" id="CAH1781518.1"/>
    </source>
</evidence>
<proteinExistence type="predicted"/>
<evidence type="ECO:0000256" key="1">
    <source>
        <dbReference type="ARBA" id="ARBA00022614"/>
    </source>
</evidence>
<evidence type="ECO:0000256" key="4">
    <source>
        <dbReference type="SAM" id="MobiDB-lite"/>
    </source>
</evidence>
<evidence type="ECO:0000313" key="6">
    <source>
        <dbReference type="Proteomes" id="UP000749559"/>
    </source>
</evidence>
<dbReference type="PANTHER" id="PTHR45973">
    <property type="entry name" value="PROTEIN PHOSPHATASE 1 REGULATORY SUBUNIT SDS22-RELATED"/>
    <property type="match status" value="1"/>
</dbReference>
<dbReference type="PANTHER" id="PTHR45973:SF36">
    <property type="entry name" value="CENTRIOLIN"/>
    <property type="match status" value="1"/>
</dbReference>
<dbReference type="AlphaFoldDB" id="A0A8S4NIX5"/>
<evidence type="ECO:0000256" key="2">
    <source>
        <dbReference type="ARBA" id="ARBA00022737"/>
    </source>
</evidence>
<dbReference type="Proteomes" id="UP000749559">
    <property type="component" value="Unassembled WGS sequence"/>
</dbReference>
<feature type="compositionally biased region" description="Basic and acidic residues" evidence="4">
    <location>
        <begin position="14"/>
        <end position="29"/>
    </location>
</feature>
<accession>A0A8S4NIX5</accession>
<dbReference type="Gene3D" id="3.80.10.10">
    <property type="entry name" value="Ribonuclease Inhibitor"/>
    <property type="match status" value="1"/>
</dbReference>
<name>A0A8S4NIX5_OWEFU</name>
<comment type="caution">
    <text evidence="5">The sequence shown here is derived from an EMBL/GenBank/DDBJ whole genome shotgun (WGS) entry which is preliminary data.</text>
</comment>
<feature type="coiled-coil region" evidence="3">
    <location>
        <begin position="148"/>
        <end position="224"/>
    </location>
</feature>
<dbReference type="InterPro" id="IPR050576">
    <property type="entry name" value="Cilia_flagella_integrity"/>
</dbReference>
<dbReference type="SUPFAM" id="SSF52058">
    <property type="entry name" value="L domain-like"/>
    <property type="match status" value="1"/>
</dbReference>
<keyword evidence="3" id="KW-0175">Coiled coil</keyword>
<sequence length="332" mass="38418">MATRHKSFSANRPRSRESQRSGLTDGHRSRLQEVQNTTGFYSGRALPKDTEDTIQVLNLTGNQIEHIPVWLAKRLKSLRIFRCAKNNIGSFSEISKLRPLQDLSQVSFAENPVTKVPHYRSFVIFQLRTLDILDGQPISNEEREAAQNRFSQDELEHLEKIISEQEEKLSTLEDQHNKSLHEVTVRQEEQKTWKKQQKEKEKQLEEMRNEMKAKDDLLKRKTMELTKACEKNYELEQELAFFKIDSKFGSLGQVPPTYDMEDYDGENDLIGESPYIGRARYQKNQYAFEKNLAPKGQPIRIQQLAGSSDIGASPSFLRDSPQQADQSTGLRW</sequence>
<evidence type="ECO:0000256" key="3">
    <source>
        <dbReference type="SAM" id="Coils"/>
    </source>
</evidence>
<protein>
    <submittedName>
        <fullName evidence="5">Uncharacterized protein</fullName>
    </submittedName>
</protein>
<organism evidence="5 6">
    <name type="scientific">Owenia fusiformis</name>
    <name type="common">Polychaete worm</name>
    <dbReference type="NCBI Taxonomy" id="6347"/>
    <lineage>
        <taxon>Eukaryota</taxon>
        <taxon>Metazoa</taxon>
        <taxon>Spiralia</taxon>
        <taxon>Lophotrochozoa</taxon>
        <taxon>Annelida</taxon>
        <taxon>Polychaeta</taxon>
        <taxon>Sedentaria</taxon>
        <taxon>Canalipalpata</taxon>
        <taxon>Sabellida</taxon>
        <taxon>Oweniida</taxon>
        <taxon>Oweniidae</taxon>
        <taxon>Owenia</taxon>
    </lineage>
</organism>
<dbReference type="OrthoDB" id="433501at2759"/>
<keyword evidence="2" id="KW-0677">Repeat</keyword>
<feature type="compositionally biased region" description="Polar residues" evidence="4">
    <location>
        <begin position="320"/>
        <end position="332"/>
    </location>
</feature>
<keyword evidence="1" id="KW-0433">Leucine-rich repeat</keyword>
<keyword evidence="6" id="KW-1185">Reference proteome</keyword>
<feature type="region of interest" description="Disordered" evidence="4">
    <location>
        <begin position="1"/>
        <end position="29"/>
    </location>
</feature>
<dbReference type="EMBL" id="CAIIXF020000004">
    <property type="protein sequence ID" value="CAH1781518.1"/>
    <property type="molecule type" value="Genomic_DNA"/>
</dbReference>
<dbReference type="Pfam" id="PF14580">
    <property type="entry name" value="LRR_9"/>
    <property type="match status" value="1"/>
</dbReference>